<name>A0A4U2YQE4_9BACI</name>
<evidence type="ECO:0000313" key="1">
    <source>
        <dbReference type="EMBL" id="TKI62141.1"/>
    </source>
</evidence>
<gene>
    <name evidence="1" type="ORF">FC756_19235</name>
</gene>
<dbReference type="Proteomes" id="UP000308744">
    <property type="component" value="Unassembled WGS sequence"/>
</dbReference>
<sequence length="72" mass="7562">MLAGKKAVKKGKKYAKEAVKVVKKTAKKVAVAAKKVNVIEAISTAADFIPVLGMSNLPTKQLSGKIQLLVGN</sequence>
<protein>
    <submittedName>
        <fullName evidence="1">Uncharacterized protein</fullName>
    </submittedName>
</protein>
<dbReference type="RefSeq" id="WP_107897759.1">
    <property type="nucleotide sequence ID" value="NZ_PYWM01000057.1"/>
</dbReference>
<keyword evidence="2" id="KW-1185">Reference proteome</keyword>
<accession>A0A4U2YQE4</accession>
<reference evidence="1 2" key="1">
    <citation type="submission" date="2019-04" db="EMBL/GenBank/DDBJ databases">
        <title>Lysinibacillus genome sequencing.</title>
        <authorList>
            <person name="Dunlap C."/>
        </authorList>
    </citation>
    <scope>NUCLEOTIDE SEQUENCE [LARGE SCALE GENOMIC DNA]</scope>
    <source>
        <strain evidence="1 2">CCTCC AB 2010389</strain>
    </source>
</reference>
<proteinExistence type="predicted"/>
<organism evidence="1 2">
    <name type="scientific">Lysinibacillus mangiferihumi</name>
    <dbReference type="NCBI Taxonomy" id="1130819"/>
    <lineage>
        <taxon>Bacteria</taxon>
        <taxon>Bacillati</taxon>
        <taxon>Bacillota</taxon>
        <taxon>Bacilli</taxon>
        <taxon>Bacillales</taxon>
        <taxon>Bacillaceae</taxon>
        <taxon>Lysinibacillus</taxon>
    </lineage>
</organism>
<comment type="caution">
    <text evidence="1">The sequence shown here is derived from an EMBL/GenBank/DDBJ whole genome shotgun (WGS) entry which is preliminary data.</text>
</comment>
<evidence type="ECO:0000313" key="2">
    <source>
        <dbReference type="Proteomes" id="UP000308744"/>
    </source>
</evidence>
<dbReference type="EMBL" id="SZPU01000076">
    <property type="protein sequence ID" value="TKI62141.1"/>
    <property type="molecule type" value="Genomic_DNA"/>
</dbReference>
<dbReference type="AlphaFoldDB" id="A0A4U2YQE4"/>